<evidence type="ECO:0000256" key="10">
    <source>
        <dbReference type="ARBA" id="ARBA00029963"/>
    </source>
</evidence>
<dbReference type="InterPro" id="IPR013088">
    <property type="entry name" value="Znf_NHR/GATA"/>
</dbReference>
<feature type="domain" description="NR LBD" evidence="16">
    <location>
        <begin position="266"/>
        <end position="501"/>
    </location>
</feature>
<keyword evidence="5 14" id="KW-0805">Transcription regulation</keyword>
<evidence type="ECO:0000256" key="13">
    <source>
        <dbReference type="ARBA" id="ARBA00033286"/>
    </source>
</evidence>
<keyword evidence="7 14" id="KW-0804">Transcription</keyword>
<dbReference type="OrthoDB" id="5837785at2759"/>
<dbReference type="GO" id="GO:0030154">
    <property type="term" value="P:cell differentiation"/>
    <property type="evidence" value="ECO:0007669"/>
    <property type="project" value="TreeGrafter"/>
</dbReference>
<dbReference type="Pfam" id="PF00105">
    <property type="entry name" value="zf-C4"/>
    <property type="match status" value="1"/>
</dbReference>
<reference evidence="17 18" key="1">
    <citation type="journal article" date="2017" name="Nat. Ecol. Evol.">
        <title>Scallop genome provides insights into evolution of bilaterian karyotype and development.</title>
        <authorList>
            <person name="Wang S."/>
            <person name="Zhang J."/>
            <person name="Jiao W."/>
            <person name="Li J."/>
            <person name="Xun X."/>
            <person name="Sun Y."/>
            <person name="Guo X."/>
            <person name="Huan P."/>
            <person name="Dong B."/>
            <person name="Zhang L."/>
            <person name="Hu X."/>
            <person name="Sun X."/>
            <person name="Wang J."/>
            <person name="Zhao C."/>
            <person name="Wang Y."/>
            <person name="Wang D."/>
            <person name="Huang X."/>
            <person name="Wang R."/>
            <person name="Lv J."/>
            <person name="Li Y."/>
            <person name="Zhang Z."/>
            <person name="Liu B."/>
            <person name="Lu W."/>
            <person name="Hui Y."/>
            <person name="Liang J."/>
            <person name="Zhou Z."/>
            <person name="Hou R."/>
            <person name="Li X."/>
            <person name="Liu Y."/>
            <person name="Li H."/>
            <person name="Ning X."/>
            <person name="Lin Y."/>
            <person name="Zhao L."/>
            <person name="Xing Q."/>
            <person name="Dou J."/>
            <person name="Li Y."/>
            <person name="Mao J."/>
            <person name="Guo H."/>
            <person name="Dou H."/>
            <person name="Li T."/>
            <person name="Mu C."/>
            <person name="Jiang W."/>
            <person name="Fu Q."/>
            <person name="Fu X."/>
            <person name="Miao Y."/>
            <person name="Liu J."/>
            <person name="Yu Q."/>
            <person name="Li R."/>
            <person name="Liao H."/>
            <person name="Li X."/>
            <person name="Kong Y."/>
            <person name="Jiang Z."/>
            <person name="Chourrout D."/>
            <person name="Li R."/>
            <person name="Bao Z."/>
        </authorList>
    </citation>
    <scope>NUCLEOTIDE SEQUENCE [LARGE SCALE GENOMIC DNA]</scope>
    <source>
        <strain evidence="17 18">PY_sf001</strain>
    </source>
</reference>
<evidence type="ECO:0000256" key="12">
    <source>
        <dbReference type="ARBA" id="ARBA00033003"/>
    </source>
</evidence>
<proteinExistence type="inferred from homology"/>
<keyword evidence="2 14" id="KW-0479">Metal-binding</keyword>
<name>A0A210PSH1_MIZYE</name>
<dbReference type="CDD" id="cd07161">
    <property type="entry name" value="NR_DBD_EcR"/>
    <property type="match status" value="1"/>
</dbReference>
<dbReference type="SUPFAM" id="SSF57716">
    <property type="entry name" value="Glucocorticoid receptor-like (DNA-binding domain)"/>
    <property type="match status" value="1"/>
</dbReference>
<dbReference type="GO" id="GO:0090575">
    <property type="term" value="C:RNA polymerase II transcription regulator complex"/>
    <property type="evidence" value="ECO:0007669"/>
    <property type="project" value="TreeGrafter"/>
</dbReference>
<dbReference type="STRING" id="6573.A0A210PSH1"/>
<dbReference type="InterPro" id="IPR000536">
    <property type="entry name" value="Nucl_hrmn_rcpt_lig-bd"/>
</dbReference>
<dbReference type="GO" id="GO:0045944">
    <property type="term" value="P:positive regulation of transcription by RNA polymerase II"/>
    <property type="evidence" value="ECO:0007669"/>
    <property type="project" value="TreeGrafter"/>
</dbReference>
<dbReference type="PROSITE" id="PS00031">
    <property type="entry name" value="NUCLEAR_REC_DBD_1"/>
    <property type="match status" value="1"/>
</dbReference>
<keyword evidence="18" id="KW-1185">Reference proteome</keyword>
<organism evidence="17 18">
    <name type="scientific">Mizuhopecten yessoensis</name>
    <name type="common">Japanese scallop</name>
    <name type="synonym">Patinopecten yessoensis</name>
    <dbReference type="NCBI Taxonomy" id="6573"/>
    <lineage>
        <taxon>Eukaryota</taxon>
        <taxon>Metazoa</taxon>
        <taxon>Spiralia</taxon>
        <taxon>Lophotrochozoa</taxon>
        <taxon>Mollusca</taxon>
        <taxon>Bivalvia</taxon>
        <taxon>Autobranchia</taxon>
        <taxon>Pteriomorphia</taxon>
        <taxon>Pectinida</taxon>
        <taxon>Pectinoidea</taxon>
        <taxon>Pectinidae</taxon>
        <taxon>Mizuhopecten</taxon>
    </lineage>
</organism>
<keyword evidence="6 14" id="KW-0238">DNA-binding</keyword>
<protein>
    <recommendedName>
        <fullName evidence="1">Ecdysone receptor</fullName>
    </recommendedName>
    <alternativeName>
        <fullName evidence="10">20-hydroxy-ecdysone receptor</fullName>
    </alternativeName>
    <alternativeName>
        <fullName evidence="11">EcRH</fullName>
    </alternativeName>
    <alternativeName>
        <fullName evidence="12">Ecdysteroid receptor</fullName>
    </alternativeName>
    <alternativeName>
        <fullName evidence="13">Nuclear receptor subfamily 1 group H member 1</fullName>
    </alternativeName>
</protein>
<evidence type="ECO:0000313" key="18">
    <source>
        <dbReference type="Proteomes" id="UP000242188"/>
    </source>
</evidence>
<dbReference type="SMART" id="SM00430">
    <property type="entry name" value="HOLI"/>
    <property type="match status" value="1"/>
</dbReference>
<evidence type="ECO:0000313" key="17">
    <source>
        <dbReference type="EMBL" id="OWF39435.1"/>
    </source>
</evidence>
<dbReference type="Pfam" id="PF00104">
    <property type="entry name" value="Hormone_recep"/>
    <property type="match status" value="1"/>
</dbReference>
<dbReference type="PROSITE" id="PS51030">
    <property type="entry name" value="NUCLEAR_REC_DBD_2"/>
    <property type="match status" value="1"/>
</dbReference>
<evidence type="ECO:0000256" key="9">
    <source>
        <dbReference type="ARBA" id="ARBA00023242"/>
    </source>
</evidence>
<dbReference type="AlphaFoldDB" id="A0A210PSH1"/>
<dbReference type="InterPro" id="IPR003069">
    <property type="entry name" value="Ecdystd_rcpt"/>
</dbReference>
<dbReference type="GO" id="GO:0008270">
    <property type="term" value="F:zinc ion binding"/>
    <property type="evidence" value="ECO:0007669"/>
    <property type="project" value="UniProtKB-KW"/>
</dbReference>
<accession>A0A210PSH1</accession>
<dbReference type="InterPro" id="IPR035500">
    <property type="entry name" value="NHR-like_dom_sf"/>
</dbReference>
<dbReference type="PANTHER" id="PTHR24082:SF507">
    <property type="entry name" value="BILE ACID RECEPTOR-RELATED"/>
    <property type="match status" value="1"/>
</dbReference>
<keyword evidence="8 14" id="KW-0675">Receptor</keyword>
<dbReference type="GO" id="GO:0035100">
    <property type="term" value="F:ecdysone binding"/>
    <property type="evidence" value="ECO:0007669"/>
    <property type="project" value="InterPro"/>
</dbReference>
<evidence type="ECO:0000256" key="1">
    <source>
        <dbReference type="ARBA" id="ARBA00022052"/>
    </source>
</evidence>
<evidence type="ECO:0000256" key="3">
    <source>
        <dbReference type="ARBA" id="ARBA00022771"/>
    </source>
</evidence>
<evidence type="ECO:0000256" key="11">
    <source>
        <dbReference type="ARBA" id="ARBA00030794"/>
    </source>
</evidence>
<keyword evidence="9 14" id="KW-0539">Nucleus</keyword>
<dbReference type="InterPro" id="IPR001628">
    <property type="entry name" value="Znf_hrmn_rcpt"/>
</dbReference>
<dbReference type="PRINTS" id="PR00047">
    <property type="entry name" value="STROIDFINGER"/>
</dbReference>
<comment type="subcellular location">
    <subcellularLocation>
        <location evidence="14">Nucleus</location>
    </subcellularLocation>
</comment>
<dbReference type="GO" id="GO:0004879">
    <property type="term" value="F:nuclear receptor activity"/>
    <property type="evidence" value="ECO:0007669"/>
    <property type="project" value="InterPro"/>
</dbReference>
<dbReference type="InterPro" id="IPR050234">
    <property type="entry name" value="Nuclear_hormone_rcpt_NR1"/>
</dbReference>
<sequence length="503" mass="56499">MVYNAVTGMCCNNNIYPPADGAAQWYGGDYPNSWDMEPPYEFSNVLHNDSVDLQRGPQTPLDNMVHSSQGSLMGGLDSDFHFGATSDRAVSSSTINDAKKKKGVGIPGKSIEEELCRICGDRASGYHYNALSCEGCKGFFRRSITRAANYYCKYGGNCEMDMWMRRKCQACRLIRCREVGMKEECLLSDEQCKARDARRKSKQTRYQKKHETVIVEKQQAECPSPNKYPDFERQFSPPSTPKSVPPLGISPYVIVDTQPIMNVCDDTAKLIEKLVKLQDKYEFPEEEKIETAIDIDPNSKEESEEHVLGSLAKMTVLITHLIVEFAKNLPGFTRLEKEDQIVLLKAASSEVMAIRASRCYDPVSKAIVLANGTPLTRENSLAVGQPEAYVDLVFKLCKDMADIQTDNAEYALFTAICIFSTDRQGLGNKDLVEQIQKVYVDALNEYESKKRNRGGCALAKYLLLLSDLRNISLEHSKMLNVLPIEDDLMPPVVKDIYIQNESC</sequence>
<evidence type="ECO:0000259" key="15">
    <source>
        <dbReference type="PROSITE" id="PS51030"/>
    </source>
</evidence>
<evidence type="ECO:0000256" key="6">
    <source>
        <dbReference type="ARBA" id="ARBA00023125"/>
    </source>
</evidence>
<dbReference type="GO" id="GO:0000122">
    <property type="term" value="P:negative regulation of transcription by RNA polymerase II"/>
    <property type="evidence" value="ECO:0007669"/>
    <property type="project" value="TreeGrafter"/>
</dbReference>
<dbReference type="GO" id="GO:0035076">
    <property type="term" value="P:ecdysone receptor signaling pathway"/>
    <property type="evidence" value="ECO:0007669"/>
    <property type="project" value="InterPro"/>
</dbReference>
<dbReference type="Gene3D" id="3.30.50.10">
    <property type="entry name" value="Erythroid Transcription Factor GATA-1, subunit A"/>
    <property type="match status" value="1"/>
</dbReference>
<evidence type="ECO:0000256" key="4">
    <source>
        <dbReference type="ARBA" id="ARBA00022833"/>
    </source>
</evidence>
<evidence type="ECO:0000256" key="7">
    <source>
        <dbReference type="ARBA" id="ARBA00023163"/>
    </source>
</evidence>
<dbReference type="EMBL" id="NEDP02005525">
    <property type="protein sequence ID" value="OWF39435.1"/>
    <property type="molecule type" value="Genomic_DNA"/>
</dbReference>
<dbReference type="PANTHER" id="PTHR24082">
    <property type="entry name" value="NUCLEAR HORMONE RECEPTOR"/>
    <property type="match status" value="1"/>
</dbReference>
<comment type="similarity">
    <text evidence="14">Belongs to the nuclear hormone receptor family.</text>
</comment>
<dbReference type="GO" id="GO:0000978">
    <property type="term" value="F:RNA polymerase II cis-regulatory region sequence-specific DNA binding"/>
    <property type="evidence" value="ECO:0007669"/>
    <property type="project" value="TreeGrafter"/>
</dbReference>
<dbReference type="FunFam" id="3.30.50.10:FF:000031">
    <property type="entry name" value="Ecdysone receptor A1"/>
    <property type="match status" value="1"/>
</dbReference>
<gene>
    <name evidence="17" type="ORF">KP79_PYT19835</name>
</gene>
<comment type="caution">
    <text evidence="17">The sequence shown here is derived from an EMBL/GenBank/DDBJ whole genome shotgun (WGS) entry which is preliminary data.</text>
</comment>
<dbReference type="SMART" id="SM00399">
    <property type="entry name" value="ZnF_C4"/>
    <property type="match status" value="1"/>
</dbReference>
<evidence type="ECO:0000259" key="16">
    <source>
        <dbReference type="PROSITE" id="PS51843"/>
    </source>
</evidence>
<dbReference type="SUPFAM" id="SSF48508">
    <property type="entry name" value="Nuclear receptor ligand-binding domain"/>
    <property type="match status" value="1"/>
</dbReference>
<dbReference type="PRINTS" id="PR01283">
    <property type="entry name" value="ECDYSTEROIDR"/>
</dbReference>
<dbReference type="Gene3D" id="1.10.565.10">
    <property type="entry name" value="Retinoid X Receptor"/>
    <property type="match status" value="1"/>
</dbReference>
<keyword evidence="3 14" id="KW-0863">Zinc-finger</keyword>
<evidence type="ECO:0000256" key="2">
    <source>
        <dbReference type="ARBA" id="ARBA00022723"/>
    </source>
</evidence>
<evidence type="ECO:0000256" key="5">
    <source>
        <dbReference type="ARBA" id="ARBA00023015"/>
    </source>
</evidence>
<evidence type="ECO:0000256" key="14">
    <source>
        <dbReference type="RuleBase" id="RU004334"/>
    </source>
</evidence>
<evidence type="ECO:0000256" key="8">
    <source>
        <dbReference type="ARBA" id="ARBA00023170"/>
    </source>
</evidence>
<feature type="domain" description="Nuclear receptor" evidence="15">
    <location>
        <begin position="113"/>
        <end position="188"/>
    </location>
</feature>
<dbReference type="InterPro" id="IPR001723">
    <property type="entry name" value="Nuclear_hrmn_rcpt"/>
</dbReference>
<dbReference type="PRINTS" id="PR00398">
    <property type="entry name" value="STRDHORMONER"/>
</dbReference>
<keyword evidence="4 14" id="KW-0862">Zinc</keyword>
<dbReference type="Proteomes" id="UP000242188">
    <property type="component" value="Unassembled WGS sequence"/>
</dbReference>
<dbReference type="PROSITE" id="PS51843">
    <property type="entry name" value="NR_LBD"/>
    <property type="match status" value="1"/>
</dbReference>